<evidence type="ECO:0000313" key="3">
    <source>
        <dbReference type="Proteomes" id="UP000180175"/>
    </source>
</evidence>
<reference evidence="2" key="4">
    <citation type="submission" date="2020-10" db="EMBL/GenBank/DDBJ databases">
        <authorList>
            <person name="Bassil N.M."/>
            <person name="Lloyd J.R."/>
        </authorList>
    </citation>
    <scope>NUCLEOTIDE SEQUENCE</scope>
    <source>
        <strain evidence="2">NB2006</strain>
    </source>
</reference>
<reference evidence="2 3" key="3">
    <citation type="journal article" date="2019" name="Int. J. Syst. Evol. Microbiol.">
        <title>Anaerobacillus isosaccharinicus sp. nov., an alkaliphilic bacterium which degrades isosaccharinic acid.</title>
        <authorList>
            <person name="Bassil N.M."/>
            <person name="Lloyd J.R."/>
        </authorList>
    </citation>
    <scope>NUCLEOTIDE SEQUENCE [LARGE SCALE GENOMIC DNA]</scope>
    <source>
        <strain evidence="2 3">NB2006</strain>
    </source>
</reference>
<dbReference type="KEGG" id="aia:AWH56_008920"/>
<name>A0A1S2KYA3_9BACI</name>
<dbReference type="Proteomes" id="UP000180175">
    <property type="component" value="Chromosome"/>
</dbReference>
<organism evidence="1 3">
    <name type="scientific">Anaerobacillus isosaccharinicus</name>
    <dbReference type="NCBI Taxonomy" id="1532552"/>
    <lineage>
        <taxon>Bacteria</taxon>
        <taxon>Bacillati</taxon>
        <taxon>Bacillota</taxon>
        <taxon>Bacilli</taxon>
        <taxon>Bacillales</taxon>
        <taxon>Bacillaceae</taxon>
        <taxon>Anaerobacillus</taxon>
    </lineage>
</organism>
<protein>
    <submittedName>
        <fullName evidence="1">Uncharacterized protein</fullName>
    </submittedName>
</protein>
<evidence type="ECO:0000313" key="1">
    <source>
        <dbReference type="EMBL" id="OIJ05106.1"/>
    </source>
</evidence>
<proteinExistence type="predicted"/>
<dbReference type="OrthoDB" id="2970053at2"/>
<evidence type="ECO:0000313" key="2">
    <source>
        <dbReference type="EMBL" id="QOY37683.1"/>
    </source>
</evidence>
<sequence>MKLNEFFNTVQCELEYLADGSYSFEEYLRLSMNDRRVRNGFVFYALSNKEFANRFFLLSEKKLYVKRLRSDLYKSLWKASRNDFNRPEVKKLAKRLQYLYFNRESNKVEHTDNYDVSAEMEKFFVSLVNHYYQKSEDNHEKEKYRKNVLSNVNWDNLLVNT</sequence>
<reference evidence="1 3" key="1">
    <citation type="submission" date="2016-10" db="EMBL/GenBank/DDBJ databases">
        <title>Draft genome sequences of four alkaliphilic bacteria belonging to the Anaerobacillus genus.</title>
        <authorList>
            <person name="Bassil N.M."/>
            <person name="Lloyd J.R."/>
        </authorList>
    </citation>
    <scope>NUCLEOTIDE SEQUENCE [LARGE SCALE GENOMIC DNA]</scope>
    <source>
        <strain evidence="1 3">NB2006</strain>
    </source>
</reference>
<reference evidence="2 3" key="2">
    <citation type="journal article" date="2017" name="Genome Announc.">
        <title>Draft Genome Sequences of Four Alkaliphilic Bacteria Belonging to the Anaerobacillus Genus.</title>
        <authorList>
            <person name="Bassil N.M."/>
            <person name="Lloyd J.R."/>
        </authorList>
    </citation>
    <scope>NUCLEOTIDE SEQUENCE [LARGE SCALE GENOMIC DNA]</scope>
    <source>
        <strain evidence="2 3">NB2006</strain>
    </source>
</reference>
<dbReference type="EMBL" id="CP063356">
    <property type="protein sequence ID" value="QOY37683.1"/>
    <property type="molecule type" value="Genomic_DNA"/>
</dbReference>
<keyword evidence="3" id="KW-1185">Reference proteome</keyword>
<dbReference type="AlphaFoldDB" id="A0A1S2KYA3"/>
<gene>
    <name evidence="2" type="ORF">AWH56_008920</name>
    <name evidence="1" type="ORF">AWH56_22240</name>
</gene>
<dbReference type="EMBL" id="LQXD01000194">
    <property type="protein sequence ID" value="OIJ05106.1"/>
    <property type="molecule type" value="Genomic_DNA"/>
</dbReference>
<accession>A0A1S2KYA3</accession>
<dbReference type="RefSeq" id="WP_071319115.1">
    <property type="nucleotide sequence ID" value="NZ_CP063356.2"/>
</dbReference>